<proteinExistence type="predicted"/>
<dbReference type="EMBL" id="CAJOBG010008500">
    <property type="protein sequence ID" value="CAF4244713.1"/>
    <property type="molecule type" value="Genomic_DNA"/>
</dbReference>
<gene>
    <name evidence="1" type="ORF">OVN521_LOCUS28706</name>
</gene>
<evidence type="ECO:0000313" key="2">
    <source>
        <dbReference type="Proteomes" id="UP000663866"/>
    </source>
</evidence>
<accession>A0A820E939</accession>
<keyword evidence="2" id="KW-1185">Reference proteome</keyword>
<comment type="caution">
    <text evidence="1">The sequence shown here is derived from an EMBL/GenBank/DDBJ whole genome shotgun (WGS) entry which is preliminary data.</text>
</comment>
<dbReference type="AlphaFoldDB" id="A0A820E939"/>
<dbReference type="Proteomes" id="UP000663866">
    <property type="component" value="Unassembled WGS sequence"/>
</dbReference>
<evidence type="ECO:0000313" key="1">
    <source>
        <dbReference type="EMBL" id="CAF4244713.1"/>
    </source>
</evidence>
<sequence length="294" mass="35132">VQHFSPLLYVLDGRFSQLHTLIVDLINNVLSTDLIENKCFVLSCAWEISRYEECLLPLIYRMSNIEKLGLYLTIDVNDKFIDGNDLKKNVINRLPQLSVFTFDIRSLMFIDQINLPSKKDIEESFRDFQYTKIISYVDYFLEKKNGSIVQQYVRFISLYDEYPFEHEFFIKISQSFPFMERLSLINHQSQIHKQSYKLTNHNFNSTIVKYNYLITLDIEEVHDDYIEEFLFNTKTYFHNNIVMSINYKSLERVTRNFTRDVTRINCAKINEIFLSGEKHYSNSLRDYFPCAIIH</sequence>
<protein>
    <submittedName>
        <fullName evidence="1">Uncharacterized protein</fullName>
    </submittedName>
</protein>
<reference evidence="1" key="1">
    <citation type="submission" date="2021-02" db="EMBL/GenBank/DDBJ databases">
        <authorList>
            <person name="Nowell W R."/>
        </authorList>
    </citation>
    <scope>NUCLEOTIDE SEQUENCE</scope>
</reference>
<name>A0A820E939_9BILA</name>
<organism evidence="1 2">
    <name type="scientific">Rotaria magnacalcarata</name>
    <dbReference type="NCBI Taxonomy" id="392030"/>
    <lineage>
        <taxon>Eukaryota</taxon>
        <taxon>Metazoa</taxon>
        <taxon>Spiralia</taxon>
        <taxon>Gnathifera</taxon>
        <taxon>Rotifera</taxon>
        <taxon>Eurotatoria</taxon>
        <taxon>Bdelloidea</taxon>
        <taxon>Philodinida</taxon>
        <taxon>Philodinidae</taxon>
        <taxon>Rotaria</taxon>
    </lineage>
</organism>
<feature type="non-terminal residue" evidence="1">
    <location>
        <position position="1"/>
    </location>
</feature>